<keyword evidence="1" id="KW-1133">Transmembrane helix</keyword>
<evidence type="ECO:0000313" key="2">
    <source>
        <dbReference type="EMBL" id="KAE9537620.1"/>
    </source>
</evidence>
<keyword evidence="3" id="KW-1185">Reference proteome</keyword>
<organism evidence="2 3">
    <name type="scientific">Aphis glycines</name>
    <name type="common">Soybean aphid</name>
    <dbReference type="NCBI Taxonomy" id="307491"/>
    <lineage>
        <taxon>Eukaryota</taxon>
        <taxon>Metazoa</taxon>
        <taxon>Ecdysozoa</taxon>
        <taxon>Arthropoda</taxon>
        <taxon>Hexapoda</taxon>
        <taxon>Insecta</taxon>
        <taxon>Pterygota</taxon>
        <taxon>Neoptera</taxon>
        <taxon>Paraneoptera</taxon>
        <taxon>Hemiptera</taxon>
        <taxon>Sternorrhyncha</taxon>
        <taxon>Aphidomorpha</taxon>
        <taxon>Aphidoidea</taxon>
        <taxon>Aphididae</taxon>
        <taxon>Aphidini</taxon>
        <taxon>Aphis</taxon>
        <taxon>Aphis</taxon>
    </lineage>
</organism>
<name>A0A6G0TRL9_APHGL</name>
<dbReference type="EMBL" id="VYZN01000018">
    <property type="protein sequence ID" value="KAE9537620.1"/>
    <property type="molecule type" value="Genomic_DNA"/>
</dbReference>
<dbReference type="Proteomes" id="UP000475862">
    <property type="component" value="Unassembled WGS sequence"/>
</dbReference>
<gene>
    <name evidence="2" type="ORF">AGLY_006643</name>
</gene>
<dbReference type="AlphaFoldDB" id="A0A6G0TRL9"/>
<feature type="transmembrane region" description="Helical" evidence="1">
    <location>
        <begin position="21"/>
        <end position="41"/>
    </location>
</feature>
<reference evidence="2 3" key="1">
    <citation type="submission" date="2019-08" db="EMBL/GenBank/DDBJ databases">
        <title>The genome of the soybean aphid Biotype 1, its phylome, world population structure and adaptation to the North American continent.</title>
        <authorList>
            <person name="Giordano R."/>
            <person name="Donthu R.K."/>
            <person name="Hernandez A.G."/>
            <person name="Wright C.L."/>
            <person name="Zimin A.V."/>
        </authorList>
    </citation>
    <scope>NUCLEOTIDE SEQUENCE [LARGE SCALE GENOMIC DNA]</scope>
    <source>
        <tissue evidence="2">Whole aphids</tissue>
    </source>
</reference>
<evidence type="ECO:0000313" key="3">
    <source>
        <dbReference type="Proteomes" id="UP000475862"/>
    </source>
</evidence>
<protein>
    <submittedName>
        <fullName evidence="2">Uncharacterized protein</fullName>
    </submittedName>
</protein>
<keyword evidence="1" id="KW-0812">Transmembrane</keyword>
<keyword evidence="1" id="KW-0472">Membrane</keyword>
<sequence length="201" mass="23215">MFSQGITRAIMPYMKIKTIRPLPFLNPINHFAIFFNLWIKLTVVCELVVRQILPSILGFLVLILRQPKRQSEFSKASPLVKDRIENKKIMVDTPTVLPLRPVVLTTVSLNFLQPFQIFTQFAVKGTRGRYLNKKLHKPLRRSFVKVNIGLFQYNVGKPSTNTFDGGHGEHDFTFAINVGTEDTQDVLKLFWDDQRLKNTNQ</sequence>
<feature type="transmembrane region" description="Helical" evidence="1">
    <location>
        <begin position="47"/>
        <end position="64"/>
    </location>
</feature>
<proteinExistence type="predicted"/>
<comment type="caution">
    <text evidence="2">The sequence shown here is derived from an EMBL/GenBank/DDBJ whole genome shotgun (WGS) entry which is preliminary data.</text>
</comment>
<evidence type="ECO:0000256" key="1">
    <source>
        <dbReference type="SAM" id="Phobius"/>
    </source>
</evidence>
<accession>A0A6G0TRL9</accession>